<organism evidence="1 2">
    <name type="scientific">Prunus dulcis</name>
    <name type="common">Almond</name>
    <name type="synonym">Amygdalus dulcis</name>
    <dbReference type="NCBI Taxonomy" id="3755"/>
    <lineage>
        <taxon>Eukaryota</taxon>
        <taxon>Viridiplantae</taxon>
        <taxon>Streptophyta</taxon>
        <taxon>Embryophyta</taxon>
        <taxon>Tracheophyta</taxon>
        <taxon>Spermatophyta</taxon>
        <taxon>Magnoliopsida</taxon>
        <taxon>eudicotyledons</taxon>
        <taxon>Gunneridae</taxon>
        <taxon>Pentapetalae</taxon>
        <taxon>rosids</taxon>
        <taxon>fabids</taxon>
        <taxon>Rosales</taxon>
        <taxon>Rosaceae</taxon>
        <taxon>Amygdaloideae</taxon>
        <taxon>Amygdaleae</taxon>
        <taxon>Prunus</taxon>
    </lineage>
</organism>
<comment type="caution">
    <text evidence="1">The sequence shown here is derived from an EMBL/GenBank/DDBJ whole genome shotgun (WGS) entry which is preliminary data.</text>
</comment>
<reference evidence="1 2" key="1">
    <citation type="journal article" date="2022" name="G3 (Bethesda)">
        <title>Whole-genome sequence and methylome profiling of the almond [Prunus dulcis (Mill.) D.A. Webb] cultivar 'Nonpareil'.</title>
        <authorList>
            <person name="D'Amico-Willman K.M."/>
            <person name="Ouma W.Z."/>
            <person name="Meulia T."/>
            <person name="Sideli G.M."/>
            <person name="Gradziel T.M."/>
            <person name="Fresnedo-Ramirez J."/>
        </authorList>
    </citation>
    <scope>NUCLEOTIDE SEQUENCE [LARGE SCALE GENOMIC DNA]</scope>
    <source>
        <strain evidence="1">Clone GOH B32 T37-40</strain>
    </source>
</reference>
<gene>
    <name evidence="1" type="ORF">L3X38_005208</name>
</gene>
<dbReference type="EMBL" id="JAJFAZ020000001">
    <property type="protein sequence ID" value="KAI5352317.1"/>
    <property type="molecule type" value="Genomic_DNA"/>
</dbReference>
<name>A0AAD4ZQI3_PRUDU</name>
<sequence>MVVPSVLTKMKLKNTCSSSVILPEQCGLQVPLQFDVRTLGEGDFLACWKTLREFYDTRGRVEEALQLVDEFNVVNVATTVPAQQPGAPSDSVGVASPGWSSPPPGLVKLNCDGAWVAQTGRGGVGWGAPRWYWMLHQRGGGCGDMRCTSALMAEGRGRKCNQAAHKVAAYAFRIGGRHSWDIVCPEWLFNCLAPDVNCSIRI</sequence>
<accession>A0AAD4ZQI3</accession>
<evidence type="ECO:0008006" key="3">
    <source>
        <dbReference type="Google" id="ProtNLM"/>
    </source>
</evidence>
<keyword evidence="2" id="KW-1185">Reference proteome</keyword>
<dbReference type="AlphaFoldDB" id="A0AAD4ZQI3"/>
<dbReference type="Proteomes" id="UP001054821">
    <property type="component" value="Chromosome 1"/>
</dbReference>
<protein>
    <recommendedName>
        <fullName evidence="3">RNase H type-1 domain-containing protein</fullName>
    </recommendedName>
</protein>
<evidence type="ECO:0000313" key="2">
    <source>
        <dbReference type="Proteomes" id="UP001054821"/>
    </source>
</evidence>
<proteinExistence type="predicted"/>
<evidence type="ECO:0000313" key="1">
    <source>
        <dbReference type="EMBL" id="KAI5352317.1"/>
    </source>
</evidence>